<evidence type="ECO:0000313" key="13">
    <source>
        <dbReference type="EMBL" id="MBB4659934.1"/>
    </source>
</evidence>
<keyword evidence="14" id="KW-1185">Reference proteome</keyword>
<evidence type="ECO:0000256" key="4">
    <source>
        <dbReference type="ARBA" id="ARBA00022741"/>
    </source>
</evidence>
<protein>
    <recommendedName>
        <fullName evidence="8 10">Xylulose kinase</fullName>
        <shortName evidence="8 10">Xylulokinase</shortName>
        <ecNumber evidence="8 10">2.7.1.17</ecNumber>
    </recommendedName>
</protein>
<dbReference type="Proteomes" id="UP000563524">
    <property type="component" value="Unassembled WGS sequence"/>
</dbReference>
<comment type="function">
    <text evidence="8">Catalyzes the phosphorylation of D-xylulose to D-xylulose 5-phosphate.</text>
</comment>
<dbReference type="InterPro" id="IPR018485">
    <property type="entry name" value="FGGY_C"/>
</dbReference>
<feature type="site" description="Important for activity" evidence="8">
    <location>
        <position position="6"/>
    </location>
</feature>
<keyword evidence="4 8" id="KW-0547">Nucleotide-binding</keyword>
<dbReference type="InterPro" id="IPR018484">
    <property type="entry name" value="FGGY_N"/>
</dbReference>
<evidence type="ECO:0000256" key="7">
    <source>
        <dbReference type="ARBA" id="ARBA00023277"/>
    </source>
</evidence>
<comment type="similarity">
    <text evidence="1 8 9">Belongs to the FGGY kinase family.</text>
</comment>
<dbReference type="HAMAP" id="MF_02220">
    <property type="entry name" value="XylB"/>
    <property type="match status" value="1"/>
</dbReference>
<gene>
    <name evidence="8 10" type="primary">xylB</name>
    <name evidence="13" type="ORF">GGQ59_002475</name>
</gene>
<feature type="domain" description="Carbohydrate kinase FGGY C-terminal" evidence="12">
    <location>
        <begin position="249"/>
        <end position="430"/>
    </location>
</feature>
<dbReference type="EMBL" id="JACHOB010000005">
    <property type="protein sequence ID" value="MBB4659934.1"/>
    <property type="molecule type" value="Genomic_DNA"/>
</dbReference>
<keyword evidence="7 8" id="KW-0119">Carbohydrate metabolism</keyword>
<dbReference type="GO" id="GO:0004856">
    <property type="term" value="F:D-xylulokinase activity"/>
    <property type="evidence" value="ECO:0007669"/>
    <property type="project" value="UniProtKB-UniRule"/>
</dbReference>
<dbReference type="NCBIfam" id="TIGR01312">
    <property type="entry name" value="XylB"/>
    <property type="match status" value="1"/>
</dbReference>
<dbReference type="Gene3D" id="3.30.420.40">
    <property type="match status" value="2"/>
</dbReference>
<keyword evidence="3 8" id="KW-0808">Transferase</keyword>
<dbReference type="PROSITE" id="PS00933">
    <property type="entry name" value="FGGY_KINASES_1"/>
    <property type="match status" value="1"/>
</dbReference>
<dbReference type="PANTHER" id="PTHR43095:SF6">
    <property type="entry name" value="XYLULOSE KINASE"/>
    <property type="match status" value="1"/>
</dbReference>
<evidence type="ECO:0000256" key="3">
    <source>
        <dbReference type="ARBA" id="ARBA00022679"/>
    </source>
</evidence>
<dbReference type="AlphaFoldDB" id="A0A840I6Y7"/>
<dbReference type="RefSeq" id="WP_183819008.1">
    <property type="nucleotide sequence ID" value="NZ_JACHOB010000005.1"/>
</dbReference>
<dbReference type="Pfam" id="PF00370">
    <property type="entry name" value="FGGY_N"/>
    <property type="match status" value="1"/>
</dbReference>
<dbReference type="GO" id="GO:0005524">
    <property type="term" value="F:ATP binding"/>
    <property type="evidence" value="ECO:0007669"/>
    <property type="project" value="UniProtKB-UniRule"/>
</dbReference>
<dbReference type="InterPro" id="IPR043129">
    <property type="entry name" value="ATPase_NBD"/>
</dbReference>
<dbReference type="InterPro" id="IPR000577">
    <property type="entry name" value="Carb_kinase_FGGY"/>
</dbReference>
<sequence>MFLGIDIGTSGVKVVVTNDDSDVIEQAVSPLPVSRPHPSWSEQDPADWWKATQEAVLQLSPDRRAKIEAVGLSGQMHGATLLGAGDEVLRPAILWNDGRSAAQCVELERREPKTREITGNAVFPGFTAPKLLWVAENEPEVFSKVEKVLLPKDYVRLLMTGTYGSDMSDASGTSWLDVGKRAWSPAMLEATGLTEAHMPELFEGSDATGTLLPEVAKAWGMNAVPVAGGGGDNAAGAVGVGVTGPGDAFMSLGTSGVLFLAGEAFSPNPDSGVHAFCHALPGRWHEMTVMLSAASCLDWAMRLTGTPDAGSLVAAAEKKGRLDASLLFLPYLSGERTPHNDPHARGVLFGLDHDSGTPEVAQAVLEGVALAFADGLNVLRDPGRVSEVTVIGGGARSSYWGRILSAALDRPLAYRRDADVGPAYGAAKLAQLCLGNADADKVLAAPPVLSVVEPNKDDVAILAEKRERFSALYSTLKDSFPKGA</sequence>
<feature type="active site" description="Proton acceptor" evidence="8">
    <location>
        <position position="232"/>
    </location>
</feature>
<dbReference type="InterPro" id="IPR050406">
    <property type="entry name" value="FGGY_Carb_Kinase"/>
</dbReference>
<comment type="caution">
    <text evidence="13">The sequence shown here is derived from an EMBL/GenBank/DDBJ whole genome shotgun (WGS) entry which is preliminary data.</text>
</comment>
<evidence type="ECO:0000256" key="2">
    <source>
        <dbReference type="ARBA" id="ARBA00022629"/>
    </source>
</evidence>
<dbReference type="InterPro" id="IPR006000">
    <property type="entry name" value="Xylulokinase"/>
</dbReference>
<comment type="catalytic activity">
    <reaction evidence="8 10">
        <text>D-xylulose + ATP = D-xylulose 5-phosphate + ADP + H(+)</text>
        <dbReference type="Rhea" id="RHEA:10964"/>
        <dbReference type="ChEBI" id="CHEBI:15378"/>
        <dbReference type="ChEBI" id="CHEBI:17140"/>
        <dbReference type="ChEBI" id="CHEBI:30616"/>
        <dbReference type="ChEBI" id="CHEBI:57737"/>
        <dbReference type="ChEBI" id="CHEBI:456216"/>
        <dbReference type="EC" id="2.7.1.17"/>
    </reaction>
</comment>
<evidence type="ECO:0000313" key="14">
    <source>
        <dbReference type="Proteomes" id="UP000563524"/>
    </source>
</evidence>
<dbReference type="PANTHER" id="PTHR43095">
    <property type="entry name" value="SUGAR KINASE"/>
    <property type="match status" value="1"/>
</dbReference>
<organism evidence="13 14">
    <name type="scientific">Parvularcula dongshanensis</name>
    <dbReference type="NCBI Taxonomy" id="1173995"/>
    <lineage>
        <taxon>Bacteria</taxon>
        <taxon>Pseudomonadati</taxon>
        <taxon>Pseudomonadota</taxon>
        <taxon>Alphaproteobacteria</taxon>
        <taxon>Parvularculales</taxon>
        <taxon>Parvularculaceae</taxon>
        <taxon>Parvularcula</taxon>
    </lineage>
</organism>
<dbReference type="Pfam" id="PF02782">
    <property type="entry name" value="FGGY_C"/>
    <property type="match status" value="1"/>
</dbReference>
<dbReference type="SUPFAM" id="SSF53067">
    <property type="entry name" value="Actin-like ATPase domain"/>
    <property type="match status" value="2"/>
</dbReference>
<evidence type="ECO:0000256" key="6">
    <source>
        <dbReference type="ARBA" id="ARBA00022840"/>
    </source>
</evidence>
<keyword evidence="6 8" id="KW-0067">ATP-binding</keyword>
<reference evidence="13 14" key="1">
    <citation type="submission" date="2020-08" db="EMBL/GenBank/DDBJ databases">
        <title>Genomic Encyclopedia of Type Strains, Phase IV (KMG-IV): sequencing the most valuable type-strain genomes for metagenomic binning, comparative biology and taxonomic classification.</title>
        <authorList>
            <person name="Goeker M."/>
        </authorList>
    </citation>
    <scope>NUCLEOTIDE SEQUENCE [LARGE SCALE GENOMIC DNA]</scope>
    <source>
        <strain evidence="13 14">DSM 102850</strain>
    </source>
</reference>
<evidence type="ECO:0000259" key="12">
    <source>
        <dbReference type="Pfam" id="PF02782"/>
    </source>
</evidence>
<evidence type="ECO:0000259" key="11">
    <source>
        <dbReference type="Pfam" id="PF00370"/>
    </source>
</evidence>
<dbReference type="EC" id="2.7.1.17" evidence="8 10"/>
<dbReference type="CDD" id="cd07808">
    <property type="entry name" value="ASKHA_NBD_FGGY_EcXK-like"/>
    <property type="match status" value="1"/>
</dbReference>
<dbReference type="GO" id="GO:0005998">
    <property type="term" value="P:xylulose catabolic process"/>
    <property type="evidence" value="ECO:0007669"/>
    <property type="project" value="UniProtKB-UniRule"/>
</dbReference>
<evidence type="ECO:0000256" key="9">
    <source>
        <dbReference type="RuleBase" id="RU003733"/>
    </source>
</evidence>
<feature type="binding site" evidence="8">
    <location>
        <begin position="76"/>
        <end position="77"/>
    </location>
    <ligand>
        <name>substrate</name>
    </ligand>
</feature>
<keyword evidence="2 8" id="KW-0859">Xylose metabolism</keyword>
<proteinExistence type="inferred from homology"/>
<dbReference type="PIRSF" id="PIRSF000538">
    <property type="entry name" value="GlpK"/>
    <property type="match status" value="1"/>
</dbReference>
<accession>A0A840I6Y7</accession>
<feature type="domain" description="Carbohydrate kinase FGGY N-terminal" evidence="11">
    <location>
        <begin position="1"/>
        <end position="239"/>
    </location>
</feature>
<evidence type="ECO:0000256" key="8">
    <source>
        <dbReference type="HAMAP-Rule" id="MF_02220"/>
    </source>
</evidence>
<name>A0A840I6Y7_9PROT</name>
<evidence type="ECO:0000256" key="5">
    <source>
        <dbReference type="ARBA" id="ARBA00022777"/>
    </source>
</evidence>
<evidence type="ECO:0000256" key="1">
    <source>
        <dbReference type="ARBA" id="ARBA00009156"/>
    </source>
</evidence>
<dbReference type="PROSITE" id="PS00445">
    <property type="entry name" value="FGGY_KINASES_2"/>
    <property type="match status" value="1"/>
</dbReference>
<dbReference type="GO" id="GO:0042732">
    <property type="term" value="P:D-xylose metabolic process"/>
    <property type="evidence" value="ECO:0007669"/>
    <property type="project" value="UniProtKB-KW"/>
</dbReference>
<keyword evidence="5 8" id="KW-0418">Kinase</keyword>
<evidence type="ECO:0000256" key="10">
    <source>
        <dbReference type="RuleBase" id="RU364073"/>
    </source>
</evidence>
<dbReference type="InterPro" id="IPR018483">
    <property type="entry name" value="Carb_kinase_FGGY_CS"/>
</dbReference>